<keyword evidence="1" id="KW-0812">Transmembrane</keyword>
<keyword evidence="1" id="KW-1133">Transmembrane helix</keyword>
<dbReference type="AlphaFoldDB" id="A0AAG5DHU5"/>
<name>A0AAG5DHU5_ANOAO</name>
<protein>
    <submittedName>
        <fullName evidence="2">Uncharacterized protein</fullName>
    </submittedName>
</protein>
<organism evidence="2 3">
    <name type="scientific">Anopheles atroparvus</name>
    <name type="common">European mosquito</name>
    <dbReference type="NCBI Taxonomy" id="41427"/>
    <lineage>
        <taxon>Eukaryota</taxon>
        <taxon>Metazoa</taxon>
        <taxon>Ecdysozoa</taxon>
        <taxon>Arthropoda</taxon>
        <taxon>Hexapoda</taxon>
        <taxon>Insecta</taxon>
        <taxon>Pterygota</taxon>
        <taxon>Neoptera</taxon>
        <taxon>Endopterygota</taxon>
        <taxon>Diptera</taxon>
        <taxon>Nematocera</taxon>
        <taxon>Culicoidea</taxon>
        <taxon>Culicidae</taxon>
        <taxon>Anophelinae</taxon>
        <taxon>Anopheles</taxon>
    </lineage>
</organism>
<dbReference type="EnsemblMetazoa" id="ENSAATROPT011910">
    <property type="protein sequence ID" value="ENSAATROPP010792"/>
    <property type="gene ID" value="ENSAATROPG009700"/>
</dbReference>
<proteinExistence type="predicted"/>
<feature type="transmembrane region" description="Helical" evidence="1">
    <location>
        <begin position="7"/>
        <end position="27"/>
    </location>
</feature>
<evidence type="ECO:0000313" key="3">
    <source>
        <dbReference type="Proteomes" id="UP000075880"/>
    </source>
</evidence>
<keyword evidence="3" id="KW-1185">Reference proteome</keyword>
<evidence type="ECO:0000256" key="1">
    <source>
        <dbReference type="SAM" id="Phobius"/>
    </source>
</evidence>
<sequence length="121" mass="12473">MGVLLNLFHFFLNLILTLVVSFTVSIWNTRLVPVVVCYLKLPFRRTTAELRSLVLVGFKLTPARISASRRSLMSSAGTPSLDGFFQPPPFAMLPGAALPAGANGGGGGGAGPGGGGGALDT</sequence>
<evidence type="ECO:0000313" key="2">
    <source>
        <dbReference type="EnsemblMetazoa" id="ENSAATROPP010792"/>
    </source>
</evidence>
<reference evidence="2" key="1">
    <citation type="submission" date="2024-04" db="UniProtKB">
        <authorList>
            <consortium name="EnsemblMetazoa"/>
        </authorList>
    </citation>
    <scope>IDENTIFICATION</scope>
    <source>
        <strain evidence="2">EBRO</strain>
    </source>
</reference>
<dbReference type="Proteomes" id="UP000075880">
    <property type="component" value="Unassembled WGS sequence"/>
</dbReference>
<accession>A0AAG5DHU5</accession>
<keyword evidence="1" id="KW-0472">Membrane</keyword>